<evidence type="ECO:0000256" key="7">
    <source>
        <dbReference type="RuleBase" id="RU003879"/>
    </source>
</evidence>
<dbReference type="Gene3D" id="3.30.420.270">
    <property type="match status" value="1"/>
</dbReference>
<evidence type="ECO:0000313" key="9">
    <source>
        <dbReference type="EMBL" id="BAK11966.1"/>
    </source>
</evidence>
<dbReference type="HOGENOM" id="CLU_085305_1_3_6"/>
<evidence type="ECO:0000256" key="6">
    <source>
        <dbReference type="ARBA" id="ARBA00023136"/>
    </source>
</evidence>
<evidence type="ECO:0000256" key="1">
    <source>
        <dbReference type="ARBA" id="ARBA00004162"/>
    </source>
</evidence>
<name>A0A0H3KXS9_PANAA</name>
<feature type="transmembrane region" description="Helical" evidence="8">
    <location>
        <begin position="20"/>
        <end position="43"/>
    </location>
</feature>
<evidence type="ECO:0000256" key="4">
    <source>
        <dbReference type="ARBA" id="ARBA00022692"/>
    </source>
</evidence>
<dbReference type="AlphaFoldDB" id="A0A0H3KXS9"/>
<dbReference type="GO" id="GO:0022857">
    <property type="term" value="F:transmembrane transporter activity"/>
    <property type="evidence" value="ECO:0007669"/>
    <property type="project" value="InterPro"/>
</dbReference>
<keyword evidence="5 8" id="KW-1133">Transmembrane helix</keyword>
<dbReference type="GO" id="GO:0015031">
    <property type="term" value="P:protein transport"/>
    <property type="evidence" value="ECO:0007669"/>
    <property type="project" value="UniProtKB-KW"/>
</dbReference>
<dbReference type="KEGG" id="paj:PAJ_1886"/>
<dbReference type="PATRIC" id="fig|932677.3.peg.2195"/>
<dbReference type="GO" id="GO:0005886">
    <property type="term" value="C:plasma membrane"/>
    <property type="evidence" value="ECO:0007669"/>
    <property type="project" value="UniProtKB-SubCell"/>
</dbReference>
<reference evidence="10" key="1">
    <citation type="journal article" date="2012" name="Appl. Microbiol. Biotechnol.">
        <title>The complete genome sequence of Pantoea ananatis AJ13355, an organism with great biotechnological potential.</title>
        <authorList>
            <person name="Hara Y."/>
            <person name="Kadotani N."/>
            <person name="Izui H."/>
            <person name="Katashkina J.I."/>
            <person name="Kuvaeva T.M."/>
            <person name="Andreeva I.G."/>
            <person name="Golubeva L.I."/>
            <person name="Malko D.B."/>
            <person name="Makeev V.J."/>
            <person name="Mashko S.V."/>
            <person name="Kozlov Y.I."/>
        </authorList>
    </citation>
    <scope>NUCLEOTIDE SEQUENCE [LARGE SCALE GENOMIC DNA]</scope>
    <source>
        <strain evidence="10">AJ13355</strain>
    </source>
</reference>
<dbReference type="RefSeq" id="WP_013026472.1">
    <property type="nucleotide sequence ID" value="NC_017531.2"/>
</dbReference>
<protein>
    <submittedName>
        <fullName evidence="9">Biopolymer transport ExbD protein</fullName>
    </submittedName>
</protein>
<dbReference type="EMBL" id="AP012032">
    <property type="protein sequence ID" value="BAK11966.1"/>
    <property type="molecule type" value="Genomic_DNA"/>
</dbReference>
<comment type="subcellular location">
    <subcellularLocation>
        <location evidence="1">Cell membrane</location>
        <topology evidence="1">Single-pass membrane protein</topology>
    </subcellularLocation>
    <subcellularLocation>
        <location evidence="7">Cell membrane</location>
        <topology evidence="7">Single-pass type II membrane protein</topology>
    </subcellularLocation>
</comment>
<dbReference type="Proteomes" id="UP000006690">
    <property type="component" value="Chromosome"/>
</dbReference>
<evidence type="ECO:0000256" key="8">
    <source>
        <dbReference type="SAM" id="Phobius"/>
    </source>
</evidence>
<dbReference type="eggNOG" id="COG0848">
    <property type="taxonomic scope" value="Bacteria"/>
</dbReference>
<dbReference type="Pfam" id="PF02472">
    <property type="entry name" value="ExbD"/>
    <property type="match status" value="1"/>
</dbReference>
<keyword evidence="7" id="KW-0813">Transport</keyword>
<keyword evidence="4 7" id="KW-0812">Transmembrane</keyword>
<evidence type="ECO:0000256" key="3">
    <source>
        <dbReference type="ARBA" id="ARBA00022475"/>
    </source>
</evidence>
<sequence length="143" mass="15566">MSMSGKSQFESDDDPLVNDINMTPFIDVMLVLLIVFMITLPVINPAVKVNLPKANASMVDKNIKSVNISLTANGNIAWDKETLDDAAFVARLQDAAKLPEPPHIRIYADQGTPYGRVAFVMTSAQSVGLTKFDFVVDKKVPAA</sequence>
<dbReference type="PANTHER" id="PTHR30558:SF7">
    <property type="entry name" value="TOL-PAL SYSTEM PROTEIN TOLR"/>
    <property type="match status" value="1"/>
</dbReference>
<dbReference type="InterPro" id="IPR003400">
    <property type="entry name" value="ExbD"/>
</dbReference>
<evidence type="ECO:0000313" key="10">
    <source>
        <dbReference type="Proteomes" id="UP000006690"/>
    </source>
</evidence>
<evidence type="ECO:0000256" key="5">
    <source>
        <dbReference type="ARBA" id="ARBA00022989"/>
    </source>
</evidence>
<keyword evidence="3" id="KW-1003">Cell membrane</keyword>
<proteinExistence type="inferred from homology"/>
<evidence type="ECO:0000256" key="2">
    <source>
        <dbReference type="ARBA" id="ARBA00005811"/>
    </source>
</evidence>
<dbReference type="GeneID" id="57267509"/>
<organism evidence="9 10">
    <name type="scientific">Pantoea ananatis (strain AJ13355)</name>
    <dbReference type="NCBI Taxonomy" id="932677"/>
    <lineage>
        <taxon>Bacteria</taxon>
        <taxon>Pseudomonadati</taxon>
        <taxon>Pseudomonadota</taxon>
        <taxon>Gammaproteobacteria</taxon>
        <taxon>Enterobacterales</taxon>
        <taxon>Erwiniaceae</taxon>
        <taxon>Pantoea</taxon>
    </lineage>
</organism>
<comment type="similarity">
    <text evidence="2 7">Belongs to the ExbD/TolR family.</text>
</comment>
<dbReference type="PANTHER" id="PTHR30558">
    <property type="entry name" value="EXBD MEMBRANE COMPONENT OF PMF-DRIVEN MACROMOLECULE IMPORT SYSTEM"/>
    <property type="match status" value="1"/>
</dbReference>
<dbReference type="OrthoDB" id="9798629at2"/>
<gene>
    <name evidence="9" type="primary">exbD</name>
    <name evidence="9" type="ordered locus">PAJ_1886</name>
</gene>
<keyword evidence="6 8" id="KW-0472">Membrane</keyword>
<keyword evidence="7" id="KW-0653">Protein transport</keyword>
<accession>A0A0H3KXS9</accession>